<evidence type="ECO:0000256" key="1">
    <source>
        <dbReference type="SAM" id="MobiDB-lite"/>
    </source>
</evidence>
<dbReference type="AlphaFoldDB" id="A0A8H6HMR9"/>
<feature type="region of interest" description="Disordered" evidence="1">
    <location>
        <begin position="1"/>
        <end position="245"/>
    </location>
</feature>
<name>A0A8H6HMR9_9AGAR</name>
<dbReference type="EMBL" id="JACGCI010000064">
    <property type="protein sequence ID" value="KAF6749182.1"/>
    <property type="molecule type" value="Genomic_DNA"/>
</dbReference>
<evidence type="ECO:0000313" key="2">
    <source>
        <dbReference type="EMBL" id="KAF6749182.1"/>
    </source>
</evidence>
<evidence type="ECO:0000313" key="3">
    <source>
        <dbReference type="Proteomes" id="UP000521943"/>
    </source>
</evidence>
<gene>
    <name evidence="2" type="ORF">DFP72DRAFT_852624</name>
</gene>
<organism evidence="2 3">
    <name type="scientific">Ephemerocybe angulata</name>
    <dbReference type="NCBI Taxonomy" id="980116"/>
    <lineage>
        <taxon>Eukaryota</taxon>
        <taxon>Fungi</taxon>
        <taxon>Dikarya</taxon>
        <taxon>Basidiomycota</taxon>
        <taxon>Agaricomycotina</taxon>
        <taxon>Agaricomycetes</taxon>
        <taxon>Agaricomycetidae</taxon>
        <taxon>Agaricales</taxon>
        <taxon>Agaricineae</taxon>
        <taxon>Psathyrellaceae</taxon>
        <taxon>Ephemerocybe</taxon>
    </lineage>
</organism>
<proteinExistence type="predicted"/>
<feature type="compositionally biased region" description="Basic and acidic residues" evidence="1">
    <location>
        <begin position="219"/>
        <end position="245"/>
    </location>
</feature>
<keyword evidence="3" id="KW-1185">Reference proteome</keyword>
<feature type="compositionally biased region" description="Basic and acidic residues" evidence="1">
    <location>
        <begin position="42"/>
        <end position="53"/>
    </location>
</feature>
<feature type="compositionally biased region" description="Polar residues" evidence="1">
    <location>
        <begin position="19"/>
        <end position="38"/>
    </location>
</feature>
<feature type="region of interest" description="Disordered" evidence="1">
    <location>
        <begin position="288"/>
        <end position="322"/>
    </location>
</feature>
<dbReference type="Proteomes" id="UP000521943">
    <property type="component" value="Unassembled WGS sequence"/>
</dbReference>
<accession>A0A8H6HMR9</accession>
<sequence length="385" mass="44333">MSRRTKPTPGPEVKPTRPLHTTQQLDPIARATSSNVTQIPHVEAKKGKRDQKPKVLSKVSIEVTFPHYPTSRPIAGADGRLNDWEQLPDQHSHFTSELHHPPRRPAGEVRRAPSQDDEEHKDHERDHPSDSHEALGGNERRSPKKVGGRWERSTGWHHAGKKGRADGEKEKGKGRKRRGKEELDYHGWRRMPKHMPRTQLSAEAASSMGRNSRRRRREANKVKELSRRERDGSNADRREKGRNERTTWYSLTTPIHAGGDGGDLCWLASEWMEMPMSWRSNEISRVHKDGTTERREGRWMTRGGKGARAHGRRGEGEKGRGGYSLKVTRHPWIGVGVEEYIHDFVPTPLRRRRVQWRFEDMRVERCTDVKAVNIMATKKSMARRA</sequence>
<feature type="compositionally biased region" description="Basic and acidic residues" evidence="1">
    <location>
        <begin position="288"/>
        <end position="299"/>
    </location>
</feature>
<comment type="caution">
    <text evidence="2">The sequence shown here is derived from an EMBL/GenBank/DDBJ whole genome shotgun (WGS) entry which is preliminary data.</text>
</comment>
<protein>
    <submittedName>
        <fullName evidence="2">Uncharacterized protein</fullName>
    </submittedName>
</protein>
<feature type="compositionally biased region" description="Basic and acidic residues" evidence="1">
    <location>
        <begin position="80"/>
        <end position="141"/>
    </location>
</feature>
<reference evidence="2 3" key="1">
    <citation type="submission" date="2020-07" db="EMBL/GenBank/DDBJ databases">
        <title>Comparative genomics of pyrophilous fungi reveals a link between fire events and developmental genes.</title>
        <authorList>
            <consortium name="DOE Joint Genome Institute"/>
            <person name="Steindorff A.S."/>
            <person name="Carver A."/>
            <person name="Calhoun S."/>
            <person name="Stillman K."/>
            <person name="Liu H."/>
            <person name="Lipzen A."/>
            <person name="Pangilinan J."/>
            <person name="Labutti K."/>
            <person name="Bruns T.D."/>
            <person name="Grigoriev I.V."/>
        </authorList>
    </citation>
    <scope>NUCLEOTIDE SEQUENCE [LARGE SCALE GENOMIC DNA]</scope>
    <source>
        <strain evidence="2 3">CBS 144469</strain>
    </source>
</reference>